<organism evidence="1 2">
    <name type="scientific">Acidipropionibacterium jensenii</name>
    <dbReference type="NCBI Taxonomy" id="1749"/>
    <lineage>
        <taxon>Bacteria</taxon>
        <taxon>Bacillati</taxon>
        <taxon>Actinomycetota</taxon>
        <taxon>Actinomycetes</taxon>
        <taxon>Propionibacteriales</taxon>
        <taxon>Propionibacteriaceae</taxon>
        <taxon>Acidipropionibacterium</taxon>
    </lineage>
</organism>
<evidence type="ECO:0000313" key="2">
    <source>
        <dbReference type="Proteomes" id="UP000285875"/>
    </source>
</evidence>
<dbReference type="KEGG" id="aji:C0Z10_01145"/>
<sequence length="100" mass="10946">MVAAYARLLIAEREMRNSRVAADAAACELSKLVGEKGLASQIDDQSQWSALMEATARQRAEQYTALSRDFDASLAAAGFPSDWTPEKARRLVENQLMPGT</sequence>
<accession>A0A3Q9UHV5</accession>
<protein>
    <submittedName>
        <fullName evidence="1">Uncharacterized protein</fullName>
    </submittedName>
</protein>
<dbReference type="RefSeq" id="WP_097798184.1">
    <property type="nucleotide sequence ID" value="NZ_CP025570.1"/>
</dbReference>
<reference evidence="2" key="1">
    <citation type="submission" date="2017-12" db="EMBL/GenBank/DDBJ databases">
        <title>Whole genome sequencing of Acidipropionibacterium jensenii strains JS279 and JS280.</title>
        <authorList>
            <person name="Deptula P."/>
            <person name="Laine P."/>
            <person name="Smolander O.-P."/>
            <person name="Paulin L."/>
            <person name="Auvinen P."/>
            <person name="Varmanen P."/>
        </authorList>
    </citation>
    <scope>NUCLEOTIDE SEQUENCE [LARGE SCALE GENOMIC DNA]</scope>
    <source>
        <strain evidence="2">JS280</strain>
    </source>
</reference>
<dbReference type="AlphaFoldDB" id="A0A3Q9UHV5"/>
<dbReference type="Proteomes" id="UP000285875">
    <property type="component" value="Chromosome"/>
</dbReference>
<name>A0A3Q9UHV5_9ACTN</name>
<gene>
    <name evidence="1" type="ORF">C0Z10_01145</name>
</gene>
<dbReference type="EMBL" id="CP025570">
    <property type="protein sequence ID" value="AZZ38582.1"/>
    <property type="molecule type" value="Genomic_DNA"/>
</dbReference>
<proteinExistence type="predicted"/>
<evidence type="ECO:0000313" key="1">
    <source>
        <dbReference type="EMBL" id="AZZ38582.1"/>
    </source>
</evidence>